<dbReference type="InterPro" id="IPR029058">
    <property type="entry name" value="AB_hydrolase_fold"/>
</dbReference>
<gene>
    <name evidence="3" type="ORF">ACFOKA_14600</name>
</gene>
<dbReference type="SUPFAM" id="SSF53474">
    <property type="entry name" value="alpha/beta-Hydrolases"/>
    <property type="match status" value="1"/>
</dbReference>
<dbReference type="Gene3D" id="3.40.50.1820">
    <property type="entry name" value="alpha/beta hydrolase"/>
    <property type="match status" value="1"/>
</dbReference>
<keyword evidence="4" id="KW-1185">Reference proteome</keyword>
<evidence type="ECO:0000256" key="1">
    <source>
        <dbReference type="ARBA" id="ARBA00022801"/>
    </source>
</evidence>
<accession>A0ABV7D956</accession>
<reference evidence="4" key="1">
    <citation type="journal article" date="2019" name="Int. J. Syst. Evol. Microbiol.">
        <title>The Global Catalogue of Microorganisms (GCM) 10K type strain sequencing project: providing services to taxonomists for standard genome sequencing and annotation.</title>
        <authorList>
            <consortium name="The Broad Institute Genomics Platform"/>
            <consortium name="The Broad Institute Genome Sequencing Center for Infectious Disease"/>
            <person name="Wu L."/>
            <person name="Ma J."/>
        </authorList>
    </citation>
    <scope>NUCLEOTIDE SEQUENCE [LARGE SCALE GENOMIC DNA]</scope>
    <source>
        <strain evidence="4">KCTC 62164</strain>
    </source>
</reference>
<evidence type="ECO:0000313" key="3">
    <source>
        <dbReference type="EMBL" id="MFC3053142.1"/>
    </source>
</evidence>
<dbReference type="PANTHER" id="PTHR43329">
    <property type="entry name" value="EPOXIDE HYDROLASE"/>
    <property type="match status" value="1"/>
</dbReference>
<sequence length="331" mass="36994">MIDFDQPEMVATNGVTLPVFRGGPAFDATDKPAVIFLHGFPEIAYSWRQQMEALAREGYPVLAPNQRGYAGASAPEGKENYSLACLTGDIAGLLDHYGLEKAVFVGHDWGAIILWSLPFYIGERVLGCAGLNVPLMRHYPSDPISLFREKLGEAMYIVRFQEEGPCEALFEQDIEKTLKFFFRKPKASAAHKQEPSFNASNLDLISLFEAGEEAWGGELLLPESDLQRYIAAFTESGFTGPIHWYRNMAENWRAEQAFLVDGVLPKVQKPCLMITADLDRACPARLADGMEALCSPFERVDLKGCGHWSQQEKATEVNTALLDWLLRHFKV</sequence>
<dbReference type="Proteomes" id="UP001595444">
    <property type="component" value="Unassembled WGS sequence"/>
</dbReference>
<proteinExistence type="predicted"/>
<comment type="caution">
    <text evidence="3">The sequence shown here is derived from an EMBL/GenBank/DDBJ whole genome shotgun (WGS) entry which is preliminary data.</text>
</comment>
<evidence type="ECO:0000313" key="4">
    <source>
        <dbReference type="Proteomes" id="UP001595444"/>
    </source>
</evidence>
<dbReference type="Pfam" id="PF00561">
    <property type="entry name" value="Abhydrolase_1"/>
    <property type="match status" value="1"/>
</dbReference>
<feature type="domain" description="AB hydrolase-1" evidence="2">
    <location>
        <begin position="32"/>
        <end position="313"/>
    </location>
</feature>
<dbReference type="EMBL" id="JBHRSL010000010">
    <property type="protein sequence ID" value="MFC3053142.1"/>
    <property type="molecule type" value="Genomic_DNA"/>
</dbReference>
<dbReference type="GO" id="GO:0016787">
    <property type="term" value="F:hydrolase activity"/>
    <property type="evidence" value="ECO:0007669"/>
    <property type="project" value="UniProtKB-KW"/>
</dbReference>
<protein>
    <submittedName>
        <fullName evidence="3">Alpha/beta fold hydrolase</fullName>
    </submittedName>
</protein>
<dbReference type="InterPro" id="IPR000639">
    <property type="entry name" value="Epox_hydrolase-like"/>
</dbReference>
<dbReference type="InterPro" id="IPR000073">
    <property type="entry name" value="AB_hydrolase_1"/>
</dbReference>
<dbReference type="RefSeq" id="WP_194213045.1">
    <property type="nucleotide sequence ID" value="NZ_CP061205.1"/>
</dbReference>
<keyword evidence="1 3" id="KW-0378">Hydrolase</keyword>
<name>A0ABV7D956_9PROT</name>
<evidence type="ECO:0000259" key="2">
    <source>
        <dbReference type="Pfam" id="PF00561"/>
    </source>
</evidence>
<organism evidence="3 4">
    <name type="scientific">Kordiimonas pumila</name>
    <dbReference type="NCBI Taxonomy" id="2161677"/>
    <lineage>
        <taxon>Bacteria</taxon>
        <taxon>Pseudomonadati</taxon>
        <taxon>Pseudomonadota</taxon>
        <taxon>Alphaproteobacteria</taxon>
        <taxon>Kordiimonadales</taxon>
        <taxon>Kordiimonadaceae</taxon>
        <taxon>Kordiimonas</taxon>
    </lineage>
</organism>
<dbReference type="PRINTS" id="PR00412">
    <property type="entry name" value="EPOXHYDRLASE"/>
</dbReference>